<feature type="transmembrane region" description="Helical" evidence="6">
    <location>
        <begin position="42"/>
        <end position="65"/>
    </location>
</feature>
<accession>A0A803TAX8</accession>
<organism evidence="7 8">
    <name type="scientific">Anolis carolinensis</name>
    <name type="common">Green anole</name>
    <name type="synonym">American chameleon</name>
    <dbReference type="NCBI Taxonomy" id="28377"/>
    <lineage>
        <taxon>Eukaryota</taxon>
        <taxon>Metazoa</taxon>
        <taxon>Chordata</taxon>
        <taxon>Craniata</taxon>
        <taxon>Vertebrata</taxon>
        <taxon>Euteleostomi</taxon>
        <taxon>Lepidosauria</taxon>
        <taxon>Squamata</taxon>
        <taxon>Bifurcata</taxon>
        <taxon>Unidentata</taxon>
        <taxon>Episquamata</taxon>
        <taxon>Toxicofera</taxon>
        <taxon>Iguania</taxon>
        <taxon>Dactyloidae</taxon>
        <taxon>Anolis</taxon>
    </lineage>
</organism>
<evidence type="ECO:0000256" key="2">
    <source>
        <dbReference type="ARBA" id="ARBA00006193"/>
    </source>
</evidence>
<evidence type="ECO:0000313" key="8">
    <source>
        <dbReference type="Proteomes" id="UP000001646"/>
    </source>
</evidence>
<evidence type="ECO:0000256" key="4">
    <source>
        <dbReference type="ARBA" id="ARBA00022989"/>
    </source>
</evidence>
<protein>
    <submittedName>
        <fullName evidence="7">Uncharacterized protein</fullName>
    </submittedName>
</protein>
<evidence type="ECO:0000256" key="5">
    <source>
        <dbReference type="ARBA" id="ARBA00023136"/>
    </source>
</evidence>
<dbReference type="GO" id="GO:0016020">
    <property type="term" value="C:membrane"/>
    <property type="evidence" value="ECO:0007669"/>
    <property type="project" value="UniProtKB-SubCell"/>
</dbReference>
<reference evidence="7" key="3">
    <citation type="submission" date="2025-09" db="UniProtKB">
        <authorList>
            <consortium name="Ensembl"/>
        </authorList>
    </citation>
    <scope>IDENTIFICATION</scope>
</reference>
<dbReference type="Pfam" id="PF05805">
    <property type="entry name" value="L6_membrane"/>
    <property type="match status" value="1"/>
</dbReference>
<dbReference type="InParanoid" id="A0A803TAX8"/>
<evidence type="ECO:0000313" key="7">
    <source>
        <dbReference type="Ensembl" id="ENSACAP00000032368.1"/>
    </source>
</evidence>
<reference evidence="7" key="2">
    <citation type="submission" date="2025-08" db="UniProtKB">
        <authorList>
            <consortium name="Ensembl"/>
        </authorList>
    </citation>
    <scope>IDENTIFICATION</scope>
</reference>
<keyword evidence="3 6" id="KW-0812">Transmembrane</keyword>
<keyword evidence="8" id="KW-1185">Reference proteome</keyword>
<comment type="subcellular location">
    <subcellularLocation>
        <location evidence="1">Membrane</location>
        <topology evidence="1">Multi-pass membrane protein</topology>
    </subcellularLocation>
</comment>
<dbReference type="AlphaFoldDB" id="A0A803TAX8"/>
<keyword evidence="4 6" id="KW-1133">Transmembrane helix</keyword>
<evidence type="ECO:0000256" key="6">
    <source>
        <dbReference type="SAM" id="Phobius"/>
    </source>
</evidence>
<comment type="similarity">
    <text evidence="2">Belongs to the L6 tetraspanin family.</text>
</comment>
<dbReference type="PANTHER" id="PTHR14198:SF18">
    <property type="entry name" value="TRANSMEMBRANE 4 L6 FAMILY MEMBER 1"/>
    <property type="match status" value="1"/>
</dbReference>
<reference evidence="7 8" key="1">
    <citation type="submission" date="2009-12" db="EMBL/GenBank/DDBJ databases">
        <title>The Genome Sequence of Anolis carolinensis (Green Anole Lizard).</title>
        <authorList>
            <consortium name="The Genome Sequencing Platform"/>
            <person name="Di Palma F."/>
            <person name="Alfoldi J."/>
            <person name="Heiman D."/>
            <person name="Young S."/>
            <person name="Grabherr M."/>
            <person name="Johnson J."/>
            <person name="Lander E.S."/>
            <person name="Lindblad-Toh K."/>
        </authorList>
    </citation>
    <scope>NUCLEOTIDE SEQUENCE [LARGE SCALE GENOMIC DNA]</scope>
    <source>
        <strain evidence="7 8">JBL SC #1</strain>
    </source>
</reference>
<dbReference type="GeneTree" id="ENSGT01030000234590"/>
<evidence type="ECO:0000256" key="1">
    <source>
        <dbReference type="ARBA" id="ARBA00004141"/>
    </source>
</evidence>
<dbReference type="InterPro" id="IPR008661">
    <property type="entry name" value="L6_membrane"/>
</dbReference>
<proteinExistence type="inferred from homology"/>
<dbReference type="Ensembl" id="ENSACAT00000053441.1">
    <property type="protein sequence ID" value="ENSACAP00000032368.1"/>
    <property type="gene ID" value="ENSACAG00000039770.1"/>
</dbReference>
<evidence type="ECO:0000256" key="3">
    <source>
        <dbReference type="ARBA" id="ARBA00022692"/>
    </source>
</evidence>
<dbReference type="PANTHER" id="PTHR14198">
    <property type="entry name" value="TRANSMEMBRANE 4 L6 FAMILY MEMBER 1-RELATED"/>
    <property type="match status" value="1"/>
</dbReference>
<name>A0A803TAX8_ANOCA</name>
<dbReference type="Proteomes" id="UP000001646">
    <property type="component" value="Chromosome 3"/>
</dbReference>
<feature type="transmembrane region" description="Helical" evidence="6">
    <location>
        <begin position="12"/>
        <end position="30"/>
    </location>
</feature>
<sequence length="96" mass="10922">MFFEWCARYLGYKLLVLAILCIVMNILLYFPNGETSHSHLGNYVGCLHGIIGGGILIMIPAFVFIRLQHEQFRGCCPYEIHRQNCAVSEPFSSLII</sequence>
<keyword evidence="5 6" id="KW-0472">Membrane</keyword>